<evidence type="ECO:0000313" key="17">
    <source>
        <dbReference type="EMBL" id="KAK9872579.1"/>
    </source>
</evidence>
<comment type="subcellular location">
    <subcellularLocation>
        <location evidence="2">Nucleus</location>
    </subcellularLocation>
</comment>
<evidence type="ECO:0000256" key="2">
    <source>
        <dbReference type="ARBA" id="ARBA00004123"/>
    </source>
</evidence>
<evidence type="ECO:0000256" key="9">
    <source>
        <dbReference type="ARBA" id="ARBA00023125"/>
    </source>
</evidence>
<keyword evidence="11" id="KW-0539">Nucleus</keyword>
<evidence type="ECO:0000256" key="6">
    <source>
        <dbReference type="ARBA" id="ARBA00022771"/>
    </source>
</evidence>
<evidence type="ECO:0000256" key="4">
    <source>
        <dbReference type="ARBA" id="ARBA00022491"/>
    </source>
</evidence>
<gene>
    <name evidence="17" type="ORF">WA026_018711</name>
</gene>
<dbReference type="PANTHER" id="PTHR46297">
    <property type="entry name" value="ZINC FINGER CCCH-TYPE WITH G PATCH DOMAIN-CONTAINING PROTEIN"/>
    <property type="match status" value="1"/>
</dbReference>
<evidence type="ECO:0000256" key="14">
    <source>
        <dbReference type="SAM" id="MobiDB-lite"/>
    </source>
</evidence>
<dbReference type="InterPro" id="IPR000571">
    <property type="entry name" value="Znf_CCCH"/>
</dbReference>
<keyword evidence="6 12" id="KW-0863">Zinc-finger</keyword>
<evidence type="ECO:0000256" key="3">
    <source>
        <dbReference type="ARBA" id="ARBA00022414"/>
    </source>
</evidence>
<keyword evidence="10" id="KW-0804">Transcription</keyword>
<feature type="compositionally biased region" description="Basic and acidic residues" evidence="14">
    <location>
        <begin position="388"/>
        <end position="400"/>
    </location>
</feature>
<keyword evidence="4" id="KW-0678">Repressor</keyword>
<dbReference type="Gene3D" id="2.30.30.1190">
    <property type="match status" value="1"/>
</dbReference>
<dbReference type="EMBL" id="JARQZJ010000012">
    <property type="protein sequence ID" value="KAK9872579.1"/>
    <property type="molecule type" value="Genomic_DNA"/>
</dbReference>
<keyword evidence="18" id="KW-1185">Reference proteome</keyword>
<dbReference type="SMART" id="SM00443">
    <property type="entry name" value="G_patch"/>
    <property type="match status" value="1"/>
</dbReference>
<dbReference type="GO" id="GO:0008270">
    <property type="term" value="F:zinc ion binding"/>
    <property type="evidence" value="ECO:0007669"/>
    <property type="project" value="UniProtKB-KW"/>
</dbReference>
<feature type="domain" description="C3H1-type" evidence="15">
    <location>
        <begin position="145"/>
        <end position="168"/>
    </location>
</feature>
<dbReference type="AlphaFoldDB" id="A0AAW1TZP6"/>
<evidence type="ECO:0000259" key="16">
    <source>
        <dbReference type="PROSITE" id="PS50174"/>
    </source>
</evidence>
<feature type="coiled-coil region" evidence="13">
    <location>
        <begin position="3"/>
        <end position="41"/>
    </location>
</feature>
<keyword evidence="8" id="KW-0805">Transcription regulation</keyword>
<dbReference type="Pfam" id="PF01585">
    <property type="entry name" value="G-patch"/>
    <property type="match status" value="1"/>
</dbReference>
<evidence type="ECO:0000259" key="15">
    <source>
        <dbReference type="PROSITE" id="PS50103"/>
    </source>
</evidence>
<evidence type="ECO:0000256" key="1">
    <source>
        <dbReference type="ARBA" id="ARBA00004062"/>
    </source>
</evidence>
<feature type="domain" description="G-patch" evidence="16">
    <location>
        <begin position="280"/>
        <end position="326"/>
    </location>
</feature>
<keyword evidence="9" id="KW-0238">DNA-binding</keyword>
<accession>A0AAW1TZP6</accession>
<comment type="function">
    <text evidence="1">Transcription repressor.</text>
</comment>
<sequence>MSVEEYVNQLEQVNKALENCTDEQRQELNSLKLSLEELLTLTRENDLVDEKDDKKDGEDEYALFMAEINNMPSTSTIVSRDNMLYDQKNFDTLEGKKCQAPHTNKWGSKGYHNAMVCNIVEQEGNVNELQVRVLFTNPTHEEMLPCPYYFETDCKFSEDKCKYSHGEIVKLSDLKDYVVPDFESLKIGSEILAKQKNMLWGRARIKKICERTCEVKFECAKGEVELPFDEIFPMVGDDQIIPDDGSTHSSDDEVDIQEVVNISLLNVPSNGPFGGWEKFTRGIGSKLMQKMGYITGTGLGKLSDGRIDPVSAVILPAGKSLDHCMNLREKCGGDKNLFSAEKILEKRQKRQEIRNQKFYEREQNKRDVFKFLNDTLTSSGQQGNSPHLKSEQRRKIKNESSRNLNVASLKTDEDIRRTERNLYVIRESLTRHRDIHSPMHKSLVERLRLTEQELSSLKNQAQNIKNEQNLRIDKKKMTIF</sequence>
<evidence type="ECO:0000256" key="8">
    <source>
        <dbReference type="ARBA" id="ARBA00023015"/>
    </source>
</evidence>
<dbReference type="GO" id="GO:0005634">
    <property type="term" value="C:nucleus"/>
    <property type="evidence" value="ECO:0007669"/>
    <property type="project" value="UniProtKB-SubCell"/>
</dbReference>
<evidence type="ECO:0000256" key="13">
    <source>
        <dbReference type="SAM" id="Coils"/>
    </source>
</evidence>
<dbReference type="Proteomes" id="UP001431783">
    <property type="component" value="Unassembled WGS sequence"/>
</dbReference>
<keyword evidence="5 12" id="KW-0479">Metal-binding</keyword>
<feature type="region of interest" description="Disordered" evidence="14">
    <location>
        <begin position="376"/>
        <end position="400"/>
    </location>
</feature>
<evidence type="ECO:0000256" key="12">
    <source>
        <dbReference type="PROSITE-ProRule" id="PRU00723"/>
    </source>
</evidence>
<dbReference type="InterPro" id="IPR000467">
    <property type="entry name" value="G_patch_dom"/>
</dbReference>
<proteinExistence type="predicted"/>
<evidence type="ECO:0000256" key="11">
    <source>
        <dbReference type="ARBA" id="ARBA00023242"/>
    </source>
</evidence>
<dbReference type="PANTHER" id="PTHR46297:SF1">
    <property type="entry name" value="ZINC FINGER CCCH-TYPE WITH G PATCH DOMAIN-CONTAINING PROTEIN"/>
    <property type="match status" value="1"/>
</dbReference>
<dbReference type="CDD" id="cd20384">
    <property type="entry name" value="Tudor_ZGPAT"/>
    <property type="match status" value="1"/>
</dbReference>
<feature type="zinc finger region" description="C3H1-type" evidence="12">
    <location>
        <begin position="145"/>
        <end position="168"/>
    </location>
</feature>
<comment type="caution">
    <text evidence="17">The sequence shown here is derived from an EMBL/GenBank/DDBJ whole genome shotgun (WGS) entry which is preliminary data.</text>
</comment>
<feature type="compositionally biased region" description="Polar residues" evidence="14">
    <location>
        <begin position="376"/>
        <end position="387"/>
    </location>
</feature>
<evidence type="ECO:0000313" key="18">
    <source>
        <dbReference type="Proteomes" id="UP001431783"/>
    </source>
</evidence>
<dbReference type="Gene3D" id="2.30.30.140">
    <property type="match status" value="1"/>
</dbReference>
<reference evidence="17 18" key="1">
    <citation type="submission" date="2023-03" db="EMBL/GenBank/DDBJ databases">
        <title>Genome insight into feeding habits of ladybird beetles.</title>
        <authorList>
            <person name="Li H.-S."/>
            <person name="Huang Y.-H."/>
            <person name="Pang H."/>
        </authorList>
    </citation>
    <scope>NUCLEOTIDE SEQUENCE [LARGE SCALE GENOMIC DNA]</scope>
    <source>
        <strain evidence="17">SYSU_2023b</strain>
        <tissue evidence="17">Whole body</tissue>
    </source>
</reference>
<dbReference type="PROSITE" id="PS50103">
    <property type="entry name" value="ZF_C3H1"/>
    <property type="match status" value="1"/>
</dbReference>
<organism evidence="17 18">
    <name type="scientific">Henosepilachna vigintioctopunctata</name>
    <dbReference type="NCBI Taxonomy" id="420089"/>
    <lineage>
        <taxon>Eukaryota</taxon>
        <taxon>Metazoa</taxon>
        <taxon>Ecdysozoa</taxon>
        <taxon>Arthropoda</taxon>
        <taxon>Hexapoda</taxon>
        <taxon>Insecta</taxon>
        <taxon>Pterygota</taxon>
        <taxon>Neoptera</taxon>
        <taxon>Endopterygota</taxon>
        <taxon>Coleoptera</taxon>
        <taxon>Polyphaga</taxon>
        <taxon>Cucujiformia</taxon>
        <taxon>Coccinelloidea</taxon>
        <taxon>Coccinellidae</taxon>
        <taxon>Epilachninae</taxon>
        <taxon>Epilachnini</taxon>
        <taxon>Henosepilachna</taxon>
    </lineage>
</organism>
<evidence type="ECO:0000256" key="10">
    <source>
        <dbReference type="ARBA" id="ARBA00023163"/>
    </source>
</evidence>
<keyword evidence="7 12" id="KW-0862">Zinc</keyword>
<keyword evidence="13" id="KW-0175">Coiled coil</keyword>
<dbReference type="GO" id="GO:0001227">
    <property type="term" value="F:DNA-binding transcription repressor activity, RNA polymerase II-specific"/>
    <property type="evidence" value="ECO:0007669"/>
    <property type="project" value="TreeGrafter"/>
</dbReference>
<name>A0AAW1TZP6_9CUCU</name>
<dbReference type="GO" id="GO:0000978">
    <property type="term" value="F:RNA polymerase II cis-regulatory region sequence-specific DNA binding"/>
    <property type="evidence" value="ECO:0007669"/>
    <property type="project" value="TreeGrafter"/>
</dbReference>
<feature type="coiled-coil region" evidence="13">
    <location>
        <begin position="440"/>
        <end position="467"/>
    </location>
</feature>
<evidence type="ECO:0000256" key="5">
    <source>
        <dbReference type="ARBA" id="ARBA00022723"/>
    </source>
</evidence>
<protein>
    <recommendedName>
        <fullName evidence="3">Zinc finger CCCH-type with G patch domain-containing protein</fullName>
    </recommendedName>
</protein>
<evidence type="ECO:0000256" key="7">
    <source>
        <dbReference type="ARBA" id="ARBA00022833"/>
    </source>
</evidence>
<dbReference type="PROSITE" id="PS50174">
    <property type="entry name" value="G_PATCH"/>
    <property type="match status" value="1"/>
</dbReference>